<feature type="transmembrane region" description="Helical" evidence="7">
    <location>
        <begin position="394"/>
        <end position="411"/>
    </location>
</feature>
<feature type="transmembrane region" description="Helical" evidence="7">
    <location>
        <begin position="66"/>
        <end position="85"/>
    </location>
</feature>
<keyword evidence="4 7" id="KW-1133">Transmembrane helix</keyword>
<evidence type="ECO:0000313" key="11">
    <source>
        <dbReference type="Proteomes" id="UP001596996"/>
    </source>
</evidence>
<gene>
    <name evidence="10" type="primary">yccS</name>
    <name evidence="10" type="ORF">ACFQ02_00935</name>
</gene>
<dbReference type="Pfam" id="PF12805">
    <property type="entry name" value="FUSC-like"/>
    <property type="match status" value="1"/>
</dbReference>
<proteinExistence type="inferred from homology"/>
<evidence type="ECO:0000313" key="10">
    <source>
        <dbReference type="EMBL" id="MFD0965433.1"/>
    </source>
</evidence>
<comment type="caution">
    <text evidence="10">The sequence shown here is derived from an EMBL/GenBank/DDBJ whole genome shotgun (WGS) entry which is preliminary data.</text>
</comment>
<evidence type="ECO:0000256" key="5">
    <source>
        <dbReference type="ARBA" id="ARBA00023136"/>
    </source>
</evidence>
<feature type="domain" description="Integral membrane protein YccS N-terminal" evidence="8">
    <location>
        <begin position="66"/>
        <end position="346"/>
    </location>
</feature>
<evidence type="ECO:0000256" key="7">
    <source>
        <dbReference type="SAM" id="Phobius"/>
    </source>
</evidence>
<dbReference type="NCBIfam" id="TIGR01666">
    <property type="entry name" value="YCCS"/>
    <property type="match status" value="1"/>
</dbReference>
<evidence type="ECO:0000256" key="3">
    <source>
        <dbReference type="ARBA" id="ARBA00022692"/>
    </source>
</evidence>
<feature type="transmembrane region" description="Helical" evidence="7">
    <location>
        <begin position="441"/>
        <end position="458"/>
    </location>
</feature>
<organism evidence="10 11">
    <name type="scientific">Seminibacterium arietis</name>
    <dbReference type="NCBI Taxonomy" id="1173502"/>
    <lineage>
        <taxon>Bacteria</taxon>
        <taxon>Pseudomonadati</taxon>
        <taxon>Pseudomonadota</taxon>
        <taxon>Gammaproteobacteria</taxon>
        <taxon>Pasteurellales</taxon>
        <taxon>Pasteurellaceae</taxon>
        <taxon>Seminibacterium</taxon>
    </lineage>
</organism>
<dbReference type="NCBIfam" id="TIGR01667">
    <property type="entry name" value="YCCS_YHFK"/>
    <property type="match status" value="1"/>
</dbReference>
<dbReference type="Pfam" id="PF13515">
    <property type="entry name" value="FUSC_2"/>
    <property type="match status" value="1"/>
</dbReference>
<evidence type="ECO:0000259" key="9">
    <source>
        <dbReference type="Pfam" id="PF13515"/>
    </source>
</evidence>
<keyword evidence="11" id="KW-1185">Reference proteome</keyword>
<evidence type="ECO:0000259" key="8">
    <source>
        <dbReference type="Pfam" id="PF12805"/>
    </source>
</evidence>
<feature type="transmembrane region" description="Helical" evidence="7">
    <location>
        <begin position="9"/>
        <end position="30"/>
    </location>
</feature>
<dbReference type="PANTHER" id="PTHR30509:SF8">
    <property type="entry name" value="INNER MEMBRANE PROTEIN YCCS"/>
    <property type="match status" value="1"/>
</dbReference>
<dbReference type="InterPro" id="IPR049453">
    <property type="entry name" value="Memb_transporter_dom"/>
</dbReference>
<evidence type="ECO:0000256" key="6">
    <source>
        <dbReference type="ARBA" id="ARBA00043993"/>
    </source>
</evidence>
<evidence type="ECO:0000256" key="1">
    <source>
        <dbReference type="ARBA" id="ARBA00004651"/>
    </source>
</evidence>
<feature type="transmembrane region" description="Helical" evidence="7">
    <location>
        <begin position="36"/>
        <end position="54"/>
    </location>
</feature>
<keyword evidence="3 7" id="KW-0812">Transmembrane</keyword>
<feature type="transmembrane region" description="Helical" evidence="7">
    <location>
        <begin position="486"/>
        <end position="504"/>
    </location>
</feature>
<feature type="transmembrane region" description="Helical" evidence="7">
    <location>
        <begin position="137"/>
        <end position="161"/>
    </location>
</feature>
<dbReference type="PANTHER" id="PTHR30509">
    <property type="entry name" value="P-HYDROXYBENZOIC ACID EFFLUX PUMP SUBUNIT-RELATED"/>
    <property type="match status" value="1"/>
</dbReference>
<evidence type="ECO:0000256" key="4">
    <source>
        <dbReference type="ARBA" id="ARBA00022989"/>
    </source>
</evidence>
<feature type="domain" description="Integral membrane bound transporter" evidence="9">
    <location>
        <begin position="403"/>
        <end position="527"/>
    </location>
</feature>
<protein>
    <submittedName>
        <fullName evidence="10">YccS family putative transporter</fullName>
    </submittedName>
</protein>
<dbReference type="EMBL" id="JBHTJN010000001">
    <property type="protein sequence ID" value="MFD0965433.1"/>
    <property type="molecule type" value="Genomic_DNA"/>
</dbReference>
<dbReference type="InterPro" id="IPR010019">
    <property type="entry name" value="Integral_membrane_YccS"/>
</dbReference>
<evidence type="ECO:0000256" key="2">
    <source>
        <dbReference type="ARBA" id="ARBA00022475"/>
    </source>
</evidence>
<accession>A0ABW3I6V9</accession>
<keyword evidence="2" id="KW-1003">Cell membrane</keyword>
<dbReference type="RefSeq" id="WP_380818204.1">
    <property type="nucleotide sequence ID" value="NZ_JBHTJN010000001.1"/>
</dbReference>
<reference evidence="11" key="1">
    <citation type="journal article" date="2019" name="Int. J. Syst. Evol. Microbiol.">
        <title>The Global Catalogue of Microorganisms (GCM) 10K type strain sequencing project: providing services to taxonomists for standard genome sequencing and annotation.</title>
        <authorList>
            <consortium name="The Broad Institute Genomics Platform"/>
            <consortium name="The Broad Institute Genome Sequencing Center for Infectious Disease"/>
            <person name="Wu L."/>
            <person name="Ma J."/>
        </authorList>
    </citation>
    <scope>NUCLEOTIDE SEQUENCE [LARGE SCALE GENOMIC DNA]</scope>
    <source>
        <strain evidence="11">CCUG 61707</strain>
    </source>
</reference>
<comment type="similarity">
    <text evidence="6">Belongs to the YccS/YhfK family.</text>
</comment>
<dbReference type="InterPro" id="IPR010020">
    <property type="entry name" value="Integral_membrane_YCCS_YHJK"/>
</dbReference>
<dbReference type="Proteomes" id="UP001596996">
    <property type="component" value="Unassembled WGS sequence"/>
</dbReference>
<sequence length="726" mass="83679">MKHFHNAKIIAAIPIFISVNIVALLTWYIHIPQQKMPLILGVVAVLGIIAGGLVDLDNRITGRLKNIFYTLIAFSISSISVQLTFGDPFKFPLLMTALTFVFTLLGTLGLRYSTIAFGTLVIALYTTLTYQPDHPWYLNSILILCGTLLYSIITVIVHIIFPYRPVQDNMAKAFSALADYLESKALFFDPDDIEQLENKQINSAMKNMKLVQAFNLCRTALFYRIKAQHRHIRTTQIIQYYFIAQDIHERANSSHVNYEVLTQNLKNTDLIFRIQRLIELQAQACRDIALCLQQNKTYVYNSRLERAVEGIAQSFEHYSQTHQVPAHQLTIVETLITNLQSIDRQLRHLSQNQFMQDQKTDHSKIYEESVTGLNNLWLKVRSNLNFDSQLFRHAVRLSIVVALCCGIVEIFELEHGYWILLTAIFVCQPNYSATKVRLKQRIIGTILGVIVGLLFPYMNPTLPLQLGVVVATSTLFFFFRSNNYSFSTFFITLQVLVSFNIMGVEIETAAYSRIIDTLVGAFIAWLAVSYLWPDWKYSQLDKVIRHAISSNTKYLLYVIAQLQFGKCDNLQYRIARRKAHDAAAALSTLFSDMNNEPKKYRTYLNDSFELLKMNYALLSYISALGAYRKPIKQTEQSIHFLAEFYPIAKKVIYTLDHIESLRIEIFEKLQQNINESLKSFNDEQNHQLNRTEFSVPIQQLNMISQILFPLYQILHQKKILSTKDTE</sequence>
<feature type="transmembrane region" description="Helical" evidence="7">
    <location>
        <begin position="510"/>
        <end position="532"/>
    </location>
</feature>
<comment type="subcellular location">
    <subcellularLocation>
        <location evidence="1">Cell membrane</location>
        <topology evidence="1">Multi-pass membrane protein</topology>
    </subcellularLocation>
</comment>
<name>A0ABW3I6V9_9PAST</name>
<dbReference type="InterPro" id="IPR032692">
    <property type="entry name" value="YccS_N"/>
</dbReference>
<keyword evidence="5 7" id="KW-0472">Membrane</keyword>